<sequence>MFNELVLILIQVCACIFALALTTIAVKLAVLFNGQCRYGSHDKPDSVSNLKSPVASNVKWTQETPERVRRDNLEYFTVKPDLTRAWYDSDQKGYNWADRRNDDVIASSGKGLNFLDFDSLSRKRSSPQIQSEQQQKVPLTILNENKLSTTYNI</sequence>
<accession>A0A814MXP2</accession>
<reference evidence="1" key="1">
    <citation type="submission" date="2021-02" db="EMBL/GenBank/DDBJ databases">
        <authorList>
            <person name="Nowell W R."/>
        </authorList>
    </citation>
    <scope>NUCLEOTIDE SEQUENCE</scope>
    <source>
        <strain evidence="1">Ploen Becks lab</strain>
    </source>
</reference>
<name>A0A814MXP2_9BILA</name>
<organism evidence="1 2">
    <name type="scientific">Brachionus calyciflorus</name>
    <dbReference type="NCBI Taxonomy" id="104777"/>
    <lineage>
        <taxon>Eukaryota</taxon>
        <taxon>Metazoa</taxon>
        <taxon>Spiralia</taxon>
        <taxon>Gnathifera</taxon>
        <taxon>Rotifera</taxon>
        <taxon>Eurotatoria</taxon>
        <taxon>Monogononta</taxon>
        <taxon>Pseudotrocha</taxon>
        <taxon>Ploima</taxon>
        <taxon>Brachionidae</taxon>
        <taxon>Brachionus</taxon>
    </lineage>
</organism>
<keyword evidence="2" id="KW-1185">Reference proteome</keyword>
<evidence type="ECO:0000313" key="2">
    <source>
        <dbReference type="Proteomes" id="UP000663879"/>
    </source>
</evidence>
<protein>
    <submittedName>
        <fullName evidence="1">Uncharacterized protein</fullName>
    </submittedName>
</protein>
<evidence type="ECO:0000313" key="1">
    <source>
        <dbReference type="EMBL" id="CAF1085526.1"/>
    </source>
</evidence>
<gene>
    <name evidence="1" type="ORF">OXX778_LOCUS20408</name>
</gene>
<dbReference type="EMBL" id="CAJNOC010006768">
    <property type="protein sequence ID" value="CAF1085526.1"/>
    <property type="molecule type" value="Genomic_DNA"/>
</dbReference>
<dbReference type="AlphaFoldDB" id="A0A814MXP2"/>
<dbReference type="Proteomes" id="UP000663879">
    <property type="component" value="Unassembled WGS sequence"/>
</dbReference>
<comment type="caution">
    <text evidence="1">The sequence shown here is derived from an EMBL/GenBank/DDBJ whole genome shotgun (WGS) entry which is preliminary data.</text>
</comment>
<proteinExistence type="predicted"/>